<feature type="compositionally biased region" description="Basic and acidic residues" evidence="1">
    <location>
        <begin position="59"/>
        <end position="71"/>
    </location>
</feature>
<evidence type="ECO:0000313" key="2">
    <source>
        <dbReference type="EMBL" id="MPC78106.1"/>
    </source>
</evidence>
<feature type="region of interest" description="Disordered" evidence="1">
    <location>
        <begin position="59"/>
        <end position="80"/>
    </location>
</feature>
<evidence type="ECO:0000313" key="3">
    <source>
        <dbReference type="Proteomes" id="UP000324222"/>
    </source>
</evidence>
<proteinExistence type="predicted"/>
<dbReference type="AlphaFoldDB" id="A0A5B7I886"/>
<evidence type="ECO:0000256" key="1">
    <source>
        <dbReference type="SAM" id="MobiDB-lite"/>
    </source>
</evidence>
<dbReference type="EMBL" id="VSRR010047607">
    <property type="protein sequence ID" value="MPC78106.1"/>
    <property type="molecule type" value="Genomic_DNA"/>
</dbReference>
<name>A0A5B7I886_PORTR</name>
<comment type="caution">
    <text evidence="2">The sequence shown here is derived from an EMBL/GenBank/DDBJ whole genome shotgun (WGS) entry which is preliminary data.</text>
</comment>
<sequence length="90" mass="9973">MRFLFWGERDGEEGSLVGEVPLCRCLPIPHPPSLPVRLTRAAERSRTPAYSRHLTRTHTFESDVDGGREGKGGWGGEGRPDLFPVQVCGK</sequence>
<keyword evidence="3" id="KW-1185">Reference proteome</keyword>
<accession>A0A5B7I886</accession>
<organism evidence="2 3">
    <name type="scientific">Portunus trituberculatus</name>
    <name type="common">Swimming crab</name>
    <name type="synonym">Neptunus trituberculatus</name>
    <dbReference type="NCBI Taxonomy" id="210409"/>
    <lineage>
        <taxon>Eukaryota</taxon>
        <taxon>Metazoa</taxon>
        <taxon>Ecdysozoa</taxon>
        <taxon>Arthropoda</taxon>
        <taxon>Crustacea</taxon>
        <taxon>Multicrustacea</taxon>
        <taxon>Malacostraca</taxon>
        <taxon>Eumalacostraca</taxon>
        <taxon>Eucarida</taxon>
        <taxon>Decapoda</taxon>
        <taxon>Pleocyemata</taxon>
        <taxon>Brachyura</taxon>
        <taxon>Eubrachyura</taxon>
        <taxon>Portunoidea</taxon>
        <taxon>Portunidae</taxon>
        <taxon>Portuninae</taxon>
        <taxon>Portunus</taxon>
    </lineage>
</organism>
<reference evidence="2 3" key="1">
    <citation type="submission" date="2019-05" db="EMBL/GenBank/DDBJ databases">
        <title>Another draft genome of Portunus trituberculatus and its Hox gene families provides insights of decapod evolution.</title>
        <authorList>
            <person name="Jeong J.-H."/>
            <person name="Song I."/>
            <person name="Kim S."/>
            <person name="Choi T."/>
            <person name="Kim D."/>
            <person name="Ryu S."/>
            <person name="Kim W."/>
        </authorList>
    </citation>
    <scope>NUCLEOTIDE SEQUENCE [LARGE SCALE GENOMIC DNA]</scope>
    <source>
        <tissue evidence="2">Muscle</tissue>
    </source>
</reference>
<gene>
    <name evidence="2" type="ORF">E2C01_072584</name>
</gene>
<dbReference type="Proteomes" id="UP000324222">
    <property type="component" value="Unassembled WGS sequence"/>
</dbReference>
<protein>
    <submittedName>
        <fullName evidence="2">Uncharacterized protein</fullName>
    </submittedName>
</protein>